<name>A0A1B0BH37_9MUSC</name>
<sequence length="67" mass="7344">MFTCNNKQRVNEIVRAKDGISLPVTLCQKLLTFAVVDLILLPAYATAQISSLIVASRSQPNKGQQRA</sequence>
<dbReference type="VEuPathDB" id="VectorBase:GPPI029853"/>
<organism evidence="1 2">
    <name type="scientific">Glossina palpalis gambiensis</name>
    <dbReference type="NCBI Taxonomy" id="67801"/>
    <lineage>
        <taxon>Eukaryota</taxon>
        <taxon>Metazoa</taxon>
        <taxon>Ecdysozoa</taxon>
        <taxon>Arthropoda</taxon>
        <taxon>Hexapoda</taxon>
        <taxon>Insecta</taxon>
        <taxon>Pterygota</taxon>
        <taxon>Neoptera</taxon>
        <taxon>Endopterygota</taxon>
        <taxon>Diptera</taxon>
        <taxon>Brachycera</taxon>
        <taxon>Muscomorpha</taxon>
        <taxon>Hippoboscoidea</taxon>
        <taxon>Glossinidae</taxon>
        <taxon>Glossina</taxon>
    </lineage>
</organism>
<dbReference type="AlphaFoldDB" id="A0A1B0BH37"/>
<reference evidence="2" key="1">
    <citation type="submission" date="2015-01" db="EMBL/GenBank/DDBJ databases">
        <authorList>
            <person name="Aksoy S."/>
            <person name="Warren W."/>
            <person name="Wilson R.K."/>
        </authorList>
    </citation>
    <scope>NUCLEOTIDE SEQUENCE [LARGE SCALE GENOMIC DNA]</scope>
    <source>
        <strain evidence="2">IAEA</strain>
    </source>
</reference>
<evidence type="ECO:0000313" key="2">
    <source>
        <dbReference type="Proteomes" id="UP000092460"/>
    </source>
</evidence>
<protein>
    <submittedName>
        <fullName evidence="1">Uncharacterized protein</fullName>
    </submittedName>
</protein>
<reference evidence="1" key="2">
    <citation type="submission" date="2020-05" db="UniProtKB">
        <authorList>
            <consortium name="EnsemblMetazoa"/>
        </authorList>
    </citation>
    <scope>IDENTIFICATION</scope>
    <source>
        <strain evidence="1">IAEA</strain>
    </source>
</reference>
<dbReference type="Proteomes" id="UP000092460">
    <property type="component" value="Unassembled WGS sequence"/>
</dbReference>
<dbReference type="EMBL" id="JXJN01014139">
    <property type="status" value="NOT_ANNOTATED_CDS"/>
    <property type="molecule type" value="Genomic_DNA"/>
</dbReference>
<dbReference type="EnsemblMetazoa" id="GPPI029853-RA">
    <property type="protein sequence ID" value="GPPI029853-PA"/>
    <property type="gene ID" value="GPPI029853"/>
</dbReference>
<accession>A0A1B0BH37</accession>
<proteinExistence type="predicted"/>
<evidence type="ECO:0000313" key="1">
    <source>
        <dbReference type="EnsemblMetazoa" id="GPPI029853-PA"/>
    </source>
</evidence>
<keyword evidence="2" id="KW-1185">Reference proteome</keyword>